<sequence length="121" mass="14806">MMAKDKNADLRFEYNRKISQVERNYDDLQSYKRKIEDLFDNLENVTRREYQSLSEIDESLIKEGSKRAQWEAQENQSMTNYIRNQLNQNQEDLRQEFSKANFDLEEKRTQLQKERDNLSWD</sequence>
<protein>
    <submittedName>
        <fullName evidence="2">Uncharacterized protein</fullName>
    </submittedName>
</protein>
<proteinExistence type="predicted"/>
<keyword evidence="3" id="KW-1185">Reference proteome</keyword>
<feature type="coiled-coil region" evidence="1">
    <location>
        <begin position="83"/>
        <end position="114"/>
    </location>
</feature>
<dbReference type="Proteomes" id="UP001565283">
    <property type="component" value="Unassembled WGS sequence"/>
</dbReference>
<evidence type="ECO:0000313" key="3">
    <source>
        <dbReference type="Proteomes" id="UP001565283"/>
    </source>
</evidence>
<dbReference type="EMBL" id="JBCLSH010000024">
    <property type="protein sequence ID" value="MEY8443982.1"/>
    <property type="molecule type" value="Genomic_DNA"/>
</dbReference>
<evidence type="ECO:0000256" key="1">
    <source>
        <dbReference type="SAM" id="Coils"/>
    </source>
</evidence>
<reference evidence="2 3" key="1">
    <citation type="submission" date="2024-03" db="EMBL/GenBank/DDBJ databases">
        <title>Mouse gut bacterial collection (mGBC) of GemPharmatech.</title>
        <authorList>
            <person name="He Y."/>
            <person name="Dong L."/>
            <person name="Wu D."/>
            <person name="Gao X."/>
            <person name="Lin Z."/>
        </authorList>
    </citation>
    <scope>NUCLEOTIDE SEQUENCE [LARGE SCALE GENOMIC DNA]</scope>
    <source>
        <strain evidence="2 3">61-15</strain>
    </source>
</reference>
<name>A0ABV4D353_9LACT</name>
<comment type="caution">
    <text evidence="2">The sequence shown here is derived from an EMBL/GenBank/DDBJ whole genome shotgun (WGS) entry which is preliminary data.</text>
</comment>
<feature type="coiled-coil region" evidence="1">
    <location>
        <begin position="18"/>
        <end position="48"/>
    </location>
</feature>
<gene>
    <name evidence="2" type="ORF">AALA52_06985</name>
</gene>
<keyword evidence="1" id="KW-0175">Coiled coil</keyword>
<accession>A0ABV4D353</accession>
<organism evidence="2 3">
    <name type="scientific">Lactococcus ileimucosae</name>
    <dbReference type="NCBI Taxonomy" id="2941329"/>
    <lineage>
        <taxon>Bacteria</taxon>
        <taxon>Bacillati</taxon>
        <taxon>Bacillota</taxon>
        <taxon>Bacilli</taxon>
        <taxon>Lactobacillales</taxon>
        <taxon>Streptococcaceae</taxon>
        <taxon>Lactococcus</taxon>
    </lineage>
</organism>
<evidence type="ECO:0000313" key="2">
    <source>
        <dbReference type="EMBL" id="MEY8443982.1"/>
    </source>
</evidence>